<organism evidence="5 6">
    <name type="scientific">Nocardioides bizhenqiangii</name>
    <dbReference type="NCBI Taxonomy" id="3095076"/>
    <lineage>
        <taxon>Bacteria</taxon>
        <taxon>Bacillati</taxon>
        <taxon>Actinomycetota</taxon>
        <taxon>Actinomycetes</taxon>
        <taxon>Propionibacteriales</taxon>
        <taxon>Nocardioidaceae</taxon>
        <taxon>Nocardioides</taxon>
    </lineage>
</organism>
<keyword evidence="2 4" id="KW-0547">Nucleotide-binding</keyword>
<keyword evidence="6" id="KW-1185">Reference proteome</keyword>
<dbReference type="RefSeq" id="WP_322937759.1">
    <property type="nucleotide sequence ID" value="NZ_CP141059.1"/>
</dbReference>
<dbReference type="InterPro" id="IPR024185">
    <property type="entry name" value="FTHF_cligase-like_sf"/>
</dbReference>
<evidence type="ECO:0000313" key="6">
    <source>
        <dbReference type="Proteomes" id="UP001327225"/>
    </source>
</evidence>
<protein>
    <recommendedName>
        <fullName evidence="4">5-formyltetrahydrofolate cyclo-ligase</fullName>
        <ecNumber evidence="4">6.3.3.2</ecNumber>
    </recommendedName>
</protein>
<evidence type="ECO:0000313" key="5">
    <source>
        <dbReference type="EMBL" id="WQQ27143.1"/>
    </source>
</evidence>
<dbReference type="PIRSF" id="PIRSF006806">
    <property type="entry name" value="FTHF_cligase"/>
    <property type="match status" value="1"/>
</dbReference>
<dbReference type="InterPro" id="IPR002698">
    <property type="entry name" value="FTHF_cligase"/>
</dbReference>
<comment type="similarity">
    <text evidence="1 4">Belongs to the 5-formyltetrahydrofolate cyclo-ligase family.</text>
</comment>
<dbReference type="PANTHER" id="PTHR23407">
    <property type="entry name" value="ATPASE INHIBITOR/5-FORMYLTETRAHYDROFOLATE CYCLO-LIGASE"/>
    <property type="match status" value="1"/>
</dbReference>
<comment type="cofactor">
    <cofactor evidence="4">
        <name>Mg(2+)</name>
        <dbReference type="ChEBI" id="CHEBI:18420"/>
    </cofactor>
</comment>
<proteinExistence type="inferred from homology"/>
<evidence type="ECO:0000256" key="3">
    <source>
        <dbReference type="ARBA" id="ARBA00022840"/>
    </source>
</evidence>
<dbReference type="NCBIfam" id="TIGR02727">
    <property type="entry name" value="MTHFS_bact"/>
    <property type="match status" value="1"/>
</dbReference>
<dbReference type="PANTHER" id="PTHR23407:SF1">
    <property type="entry name" value="5-FORMYLTETRAHYDROFOLATE CYCLO-LIGASE"/>
    <property type="match status" value="1"/>
</dbReference>
<evidence type="ECO:0000256" key="4">
    <source>
        <dbReference type="RuleBase" id="RU361279"/>
    </source>
</evidence>
<keyword evidence="4" id="KW-0460">Magnesium</keyword>
<dbReference type="EMBL" id="CP141059">
    <property type="protein sequence ID" value="WQQ27143.1"/>
    <property type="molecule type" value="Genomic_DNA"/>
</dbReference>
<keyword evidence="3 4" id="KW-0067">ATP-binding</keyword>
<sequence>MPSPQSLPEPVGDTGVAKLALRDQLLTARRRRPLAEVGQDARAIADHLLVAPEVRRAATVACYVSVGTEPGTTALLDRLTSAGKRVILPVLLPGNDLDWAVYHGETSLAPAGRGLLEPMSARLGADAVATADVVLVPGLAVSPTGQRLGRGGGSYDRALARVPLGTFTCVLLYADETGVAVPTEPHDQPVTAAVTPHGILRF</sequence>
<dbReference type="Proteomes" id="UP001327225">
    <property type="component" value="Chromosome"/>
</dbReference>
<dbReference type="Pfam" id="PF01812">
    <property type="entry name" value="5-FTHF_cyc-lig"/>
    <property type="match status" value="1"/>
</dbReference>
<dbReference type="SUPFAM" id="SSF100950">
    <property type="entry name" value="NagB/RpiA/CoA transferase-like"/>
    <property type="match status" value="1"/>
</dbReference>
<accession>A0ABZ0ZV20</accession>
<evidence type="ECO:0000256" key="1">
    <source>
        <dbReference type="ARBA" id="ARBA00010638"/>
    </source>
</evidence>
<dbReference type="InterPro" id="IPR037171">
    <property type="entry name" value="NagB/RpiA_transferase-like"/>
</dbReference>
<gene>
    <name evidence="5" type="ORF">SHK19_02700</name>
</gene>
<evidence type="ECO:0000256" key="2">
    <source>
        <dbReference type="ARBA" id="ARBA00022741"/>
    </source>
</evidence>
<reference evidence="6" key="1">
    <citation type="submission" date="2023-12" db="EMBL/GenBank/DDBJ databases">
        <title>Novel species in genus Nocardioides.</title>
        <authorList>
            <person name="Zhou H."/>
        </authorList>
    </citation>
    <scope>NUCLEOTIDE SEQUENCE [LARGE SCALE GENOMIC DNA]</scope>
    <source>
        <strain evidence="6">HM61</strain>
    </source>
</reference>
<dbReference type="GO" id="GO:0030272">
    <property type="term" value="F:5-formyltetrahydrofolate cyclo-ligase activity"/>
    <property type="evidence" value="ECO:0007669"/>
    <property type="project" value="UniProtKB-EC"/>
</dbReference>
<dbReference type="Gene3D" id="3.40.50.10420">
    <property type="entry name" value="NagB/RpiA/CoA transferase-like"/>
    <property type="match status" value="1"/>
</dbReference>
<dbReference type="EC" id="6.3.3.2" evidence="4"/>
<keyword evidence="5" id="KW-0436">Ligase</keyword>
<keyword evidence="4" id="KW-0479">Metal-binding</keyword>
<comment type="catalytic activity">
    <reaction evidence="4">
        <text>(6S)-5-formyl-5,6,7,8-tetrahydrofolate + ATP = (6R)-5,10-methenyltetrahydrofolate + ADP + phosphate</text>
        <dbReference type="Rhea" id="RHEA:10488"/>
        <dbReference type="ChEBI" id="CHEBI:30616"/>
        <dbReference type="ChEBI" id="CHEBI:43474"/>
        <dbReference type="ChEBI" id="CHEBI:57455"/>
        <dbReference type="ChEBI" id="CHEBI:57457"/>
        <dbReference type="ChEBI" id="CHEBI:456216"/>
        <dbReference type="EC" id="6.3.3.2"/>
    </reaction>
</comment>
<name>A0ABZ0ZV20_9ACTN</name>